<evidence type="ECO:0000259" key="1">
    <source>
        <dbReference type="Pfam" id="PF07045"/>
    </source>
</evidence>
<protein>
    <recommendedName>
        <fullName evidence="1">DUF1330 domain-containing protein</fullName>
    </recommendedName>
</protein>
<dbReference type="SUPFAM" id="SSF54909">
    <property type="entry name" value="Dimeric alpha+beta barrel"/>
    <property type="match status" value="1"/>
</dbReference>
<dbReference type="Gene3D" id="3.30.70.100">
    <property type="match status" value="1"/>
</dbReference>
<dbReference type="InterPro" id="IPR010753">
    <property type="entry name" value="DUF1330"/>
</dbReference>
<dbReference type="InterPro" id="IPR011008">
    <property type="entry name" value="Dimeric_a/b-barrel"/>
</dbReference>
<reference evidence="2 3" key="1">
    <citation type="submission" date="2017-03" db="EMBL/GenBank/DDBJ databases">
        <authorList>
            <person name="Afonso C.L."/>
            <person name="Miller P.J."/>
            <person name="Scott M.A."/>
            <person name="Spackman E."/>
            <person name="Goraichik I."/>
            <person name="Dimitrov K.M."/>
            <person name="Suarez D.L."/>
            <person name="Swayne D.E."/>
        </authorList>
    </citation>
    <scope>NUCLEOTIDE SEQUENCE [LARGE SCALE GENOMIC DNA]</scope>
    <source>
        <strain evidence="2 3">CECT 8110</strain>
    </source>
</reference>
<evidence type="ECO:0000313" key="3">
    <source>
        <dbReference type="Proteomes" id="UP000193207"/>
    </source>
</evidence>
<keyword evidence="3" id="KW-1185">Reference proteome</keyword>
<proteinExistence type="predicted"/>
<dbReference type="Pfam" id="PF07045">
    <property type="entry name" value="DUF1330"/>
    <property type="match status" value="1"/>
</dbReference>
<feature type="domain" description="DUF1330" evidence="1">
    <location>
        <begin position="2"/>
        <end position="94"/>
    </location>
</feature>
<dbReference type="PANTHER" id="PTHR41521">
    <property type="match status" value="1"/>
</dbReference>
<gene>
    <name evidence="2" type="ORF">ROH8110_01217</name>
</gene>
<dbReference type="PANTHER" id="PTHR41521:SF4">
    <property type="entry name" value="BLR0684 PROTEIN"/>
    <property type="match status" value="1"/>
</dbReference>
<dbReference type="EMBL" id="FWFU01000001">
    <property type="protein sequence ID" value="SLN26388.1"/>
    <property type="molecule type" value="Genomic_DNA"/>
</dbReference>
<dbReference type="RefSeq" id="WP_085816732.1">
    <property type="nucleotide sequence ID" value="NZ_FWFU01000001.1"/>
</dbReference>
<organism evidence="2 3">
    <name type="scientific">Roseovarius halotolerans</name>
    <dbReference type="NCBI Taxonomy" id="505353"/>
    <lineage>
        <taxon>Bacteria</taxon>
        <taxon>Pseudomonadati</taxon>
        <taxon>Pseudomonadota</taxon>
        <taxon>Alphaproteobacteria</taxon>
        <taxon>Rhodobacterales</taxon>
        <taxon>Roseobacteraceae</taxon>
        <taxon>Roseovarius</taxon>
    </lineage>
</organism>
<name>A0A1X6YNY1_9RHOB</name>
<dbReference type="OrthoDB" id="9806380at2"/>
<dbReference type="Proteomes" id="UP000193207">
    <property type="component" value="Unassembled WGS sequence"/>
</dbReference>
<sequence length="94" mass="10328">MTAYLIARIDVTDPDDYRAYASQTVALAEKAGGAFLVKGGAQSFVEGDGPDRHVIIAFPSREQALAWYESPEYQEILPIALRSSRRDIVIVEGI</sequence>
<evidence type="ECO:0000313" key="2">
    <source>
        <dbReference type="EMBL" id="SLN26388.1"/>
    </source>
</evidence>
<dbReference type="AlphaFoldDB" id="A0A1X6YNY1"/>
<accession>A0A1X6YNY1</accession>